<sequence>MTSTTILLKDIKTIGELYKNGTLHAVEQPKYKFRDLYLNQISLLQGDITKLEIDAIVNAAKKSLLGGGGVDGAIHRAAGPELLEECRTLNGCETGDAKITKGYNLPSRHVIHTVGPVYSSSDVSRKADELASCYRKSMQLAADNNLKHIAFPSISTGVYGYPIVDATHIALGEVRKFLDCNSEIKYDRVIFIVFSDKDKSVYEDLIPQYFPSLEAPSAAL</sequence>
<dbReference type="GeneID" id="18814975"/>
<name>F8NX82_SERL9</name>
<organism>
    <name type="scientific">Serpula lacrymans var. lacrymans (strain S7.9)</name>
    <name type="common">Dry rot fungus</name>
    <dbReference type="NCBI Taxonomy" id="578457"/>
    <lineage>
        <taxon>Eukaryota</taxon>
        <taxon>Fungi</taxon>
        <taxon>Dikarya</taxon>
        <taxon>Basidiomycota</taxon>
        <taxon>Agaricomycotina</taxon>
        <taxon>Agaricomycetes</taxon>
        <taxon>Agaricomycetidae</taxon>
        <taxon>Boletales</taxon>
        <taxon>Coniophorineae</taxon>
        <taxon>Serpulaceae</taxon>
        <taxon>Serpula</taxon>
    </lineage>
</organism>
<dbReference type="SUPFAM" id="SSF52949">
    <property type="entry name" value="Macro domain-like"/>
    <property type="match status" value="1"/>
</dbReference>
<dbReference type="InterPro" id="IPR043472">
    <property type="entry name" value="Macro_dom-like"/>
</dbReference>
<dbReference type="PANTHER" id="PTHR11106:SF27">
    <property type="entry name" value="MACRO DOMAIN-CONTAINING PROTEIN"/>
    <property type="match status" value="1"/>
</dbReference>
<dbReference type="SMART" id="SM00506">
    <property type="entry name" value="A1pp"/>
    <property type="match status" value="1"/>
</dbReference>
<dbReference type="PROSITE" id="PS51154">
    <property type="entry name" value="MACRO"/>
    <property type="match status" value="1"/>
</dbReference>
<dbReference type="InterPro" id="IPR002589">
    <property type="entry name" value="Macro_dom"/>
</dbReference>
<feature type="domain" description="Macro" evidence="1">
    <location>
        <begin position="28"/>
        <end position="210"/>
    </location>
</feature>
<dbReference type="KEGG" id="sla:SERLADRAFT_438166"/>
<dbReference type="HOGENOM" id="CLU_046550_3_1_1"/>
<reference evidence="2" key="1">
    <citation type="submission" date="2011-04" db="EMBL/GenBank/DDBJ databases">
        <title>Evolution of plant cell wall degrading machinery underlies the functional diversity of forest fungi.</title>
        <authorList>
            <consortium name="US DOE Joint Genome Institute (JGI-PGF)"/>
            <person name="Eastwood D.C."/>
            <person name="Floudas D."/>
            <person name="Binder M."/>
            <person name="Majcherczyk A."/>
            <person name="Schneider P."/>
            <person name="Aerts A."/>
            <person name="Asiegbu F.O."/>
            <person name="Baker S.E."/>
            <person name="Barry K."/>
            <person name="Bendiksby M."/>
            <person name="Blumentritt M."/>
            <person name="Coutinho P.M."/>
            <person name="Cullen D."/>
            <person name="Cullen D."/>
            <person name="Gathman A."/>
            <person name="Goodell B."/>
            <person name="Henrissat B."/>
            <person name="Ihrmark K."/>
            <person name="Kauserud H."/>
            <person name="Kohler A."/>
            <person name="LaButti K."/>
            <person name="Lapidus A."/>
            <person name="Lavin J.L."/>
            <person name="Lee Y.-H."/>
            <person name="Lindquist E."/>
            <person name="Lilly W."/>
            <person name="Lucas S."/>
            <person name="Morin E."/>
            <person name="Murat C."/>
            <person name="Oguiza J.A."/>
            <person name="Park J."/>
            <person name="Pisabarro A.G."/>
            <person name="Riley R."/>
            <person name="Rosling A."/>
            <person name="Salamov A."/>
            <person name="Schmidt O."/>
            <person name="Schmutz J."/>
            <person name="Skrede I."/>
            <person name="Stenlid J."/>
            <person name="Wiebenga A."/>
            <person name="Xie X."/>
            <person name="Kues U."/>
            <person name="Hibbett D.S."/>
            <person name="Hoffmeister D."/>
            <person name="Hogberg N."/>
            <person name="Martin F."/>
            <person name="Grigoriev I.V."/>
            <person name="Watkinson S.C."/>
        </authorList>
    </citation>
    <scope>NUCLEOTIDE SEQUENCE</scope>
    <source>
        <strain evidence="2">S7.9</strain>
    </source>
</reference>
<dbReference type="CDD" id="cd02908">
    <property type="entry name" value="Macro_OAADPr_deacetylase"/>
    <property type="match status" value="1"/>
</dbReference>
<dbReference type="Gene3D" id="3.40.220.10">
    <property type="entry name" value="Leucine Aminopeptidase, subunit E, domain 1"/>
    <property type="match status" value="1"/>
</dbReference>
<dbReference type="AlphaFoldDB" id="F8NX82"/>
<protein>
    <recommendedName>
        <fullName evidence="1">Macro domain-containing protein</fullName>
    </recommendedName>
</protein>
<evidence type="ECO:0000313" key="2">
    <source>
        <dbReference type="EMBL" id="EGO24557.1"/>
    </source>
</evidence>
<dbReference type="Pfam" id="PF01661">
    <property type="entry name" value="Macro"/>
    <property type="match status" value="1"/>
</dbReference>
<dbReference type="RefSeq" id="XP_007318576.1">
    <property type="nucleotide sequence ID" value="XM_007318514.1"/>
</dbReference>
<dbReference type="EMBL" id="GL945434">
    <property type="protein sequence ID" value="EGO24557.1"/>
    <property type="molecule type" value="Genomic_DNA"/>
</dbReference>
<dbReference type="OrthoDB" id="6077599at2759"/>
<evidence type="ECO:0000259" key="1">
    <source>
        <dbReference type="PROSITE" id="PS51154"/>
    </source>
</evidence>
<dbReference type="PANTHER" id="PTHR11106">
    <property type="entry name" value="GANGLIOSIDE INDUCED DIFFERENTIATION ASSOCIATED PROTEIN 2-RELATED"/>
    <property type="match status" value="1"/>
</dbReference>
<dbReference type="NCBIfam" id="NF001664">
    <property type="entry name" value="PRK00431.1-6"/>
    <property type="match status" value="1"/>
</dbReference>
<accession>F8NX82</accession>
<dbReference type="Proteomes" id="UP000008064">
    <property type="component" value="Unassembled WGS sequence"/>
</dbReference>
<gene>
    <name evidence="2" type="ORF">SERLADRAFT_438166</name>
</gene>
<proteinExistence type="predicted"/>